<dbReference type="AlphaFoldDB" id="A0AA36EFQ8"/>
<feature type="transmembrane region" description="Helical" evidence="1">
    <location>
        <begin position="106"/>
        <end position="126"/>
    </location>
</feature>
<protein>
    <submittedName>
        <fullName evidence="2">Uncharacterized protein</fullName>
    </submittedName>
</protein>
<accession>A0AA36EFQ8</accession>
<keyword evidence="1" id="KW-0472">Membrane</keyword>
<keyword evidence="1" id="KW-1133">Transmembrane helix</keyword>
<proteinExistence type="predicted"/>
<dbReference type="PANTHER" id="PTHR36703">
    <property type="entry name" value="TRIACYLGLYCEROL LIPASE-LIKE PROTEIN"/>
    <property type="match status" value="1"/>
</dbReference>
<evidence type="ECO:0000313" key="2">
    <source>
        <dbReference type="EMBL" id="CAI9294821.1"/>
    </source>
</evidence>
<gene>
    <name evidence="2" type="ORF">LSALG_LOCUS33786</name>
</gene>
<sequence length="189" mass="21126">MQGLKKGSSLTRPFSIHHIKRMFSNSLSALEDTFLSTKDTYERHKVVFTLLTSIASIGTAWTGYTLRHLHETKVEQRLDSIENAMKRNYDLDGKEFKKMVGNGNSNAAACVATSGVTLVIGYGLGWRGGRWYANRKFKREQMKLLGQVKPKKWQLKKILGRLRKSNTAVKASVKASESESAIPVAHNAA</sequence>
<dbReference type="PANTHER" id="PTHR36703:SF1">
    <property type="entry name" value="TRIACYLGLYCEROL LIPASE-LIKE PROTEIN"/>
    <property type="match status" value="1"/>
</dbReference>
<reference evidence="2" key="1">
    <citation type="submission" date="2023-04" db="EMBL/GenBank/DDBJ databases">
        <authorList>
            <person name="Vijverberg K."/>
            <person name="Xiong W."/>
            <person name="Schranz E."/>
        </authorList>
    </citation>
    <scope>NUCLEOTIDE SEQUENCE</scope>
</reference>
<name>A0AA36EFQ8_LACSI</name>
<dbReference type="Proteomes" id="UP001177003">
    <property type="component" value="Chromosome 7"/>
</dbReference>
<evidence type="ECO:0000256" key="1">
    <source>
        <dbReference type="SAM" id="Phobius"/>
    </source>
</evidence>
<keyword evidence="3" id="KW-1185">Reference proteome</keyword>
<keyword evidence="1" id="KW-0812">Transmembrane</keyword>
<evidence type="ECO:0000313" key="3">
    <source>
        <dbReference type="Proteomes" id="UP001177003"/>
    </source>
</evidence>
<organism evidence="2 3">
    <name type="scientific">Lactuca saligna</name>
    <name type="common">Willowleaf lettuce</name>
    <dbReference type="NCBI Taxonomy" id="75948"/>
    <lineage>
        <taxon>Eukaryota</taxon>
        <taxon>Viridiplantae</taxon>
        <taxon>Streptophyta</taxon>
        <taxon>Embryophyta</taxon>
        <taxon>Tracheophyta</taxon>
        <taxon>Spermatophyta</taxon>
        <taxon>Magnoliopsida</taxon>
        <taxon>eudicotyledons</taxon>
        <taxon>Gunneridae</taxon>
        <taxon>Pentapetalae</taxon>
        <taxon>asterids</taxon>
        <taxon>campanulids</taxon>
        <taxon>Asterales</taxon>
        <taxon>Asteraceae</taxon>
        <taxon>Cichorioideae</taxon>
        <taxon>Cichorieae</taxon>
        <taxon>Lactucinae</taxon>
        <taxon>Lactuca</taxon>
    </lineage>
</organism>
<feature type="transmembrane region" description="Helical" evidence="1">
    <location>
        <begin position="46"/>
        <end position="64"/>
    </location>
</feature>
<dbReference type="EMBL" id="OX465083">
    <property type="protein sequence ID" value="CAI9294821.1"/>
    <property type="molecule type" value="Genomic_DNA"/>
</dbReference>